<reference evidence="1 2" key="1">
    <citation type="submission" date="2019-06" db="EMBL/GenBank/DDBJ databases">
        <title>Taxogenomics and systematics of the genus Pantoea.</title>
        <authorList>
            <person name="Tambong J.T."/>
        </authorList>
    </citation>
    <scope>NUCLEOTIDE SEQUENCE [LARGE SCALE GENOMIC DNA]</scope>
    <source>
        <strain evidence="1 2">LMG 24197</strain>
    </source>
</reference>
<comment type="caution">
    <text evidence="1">The sequence shown here is derived from an EMBL/GenBank/DDBJ whole genome shotgun (WGS) entry which is preliminary data.</text>
</comment>
<proteinExistence type="predicted"/>
<name>A0ABY2ZM03_9GAMM</name>
<dbReference type="Proteomes" id="UP000315469">
    <property type="component" value="Unassembled WGS sequence"/>
</dbReference>
<dbReference type="EMBL" id="VHJB01000046">
    <property type="protein sequence ID" value="TPV39438.1"/>
    <property type="molecule type" value="Genomic_DNA"/>
</dbReference>
<organism evidence="1 2">
    <name type="scientific">Pantoea eucalypti</name>
    <dbReference type="NCBI Taxonomy" id="470933"/>
    <lineage>
        <taxon>Bacteria</taxon>
        <taxon>Pseudomonadati</taxon>
        <taxon>Pseudomonadota</taxon>
        <taxon>Gammaproteobacteria</taxon>
        <taxon>Enterobacterales</taxon>
        <taxon>Erwiniaceae</taxon>
        <taxon>Pantoea</taxon>
    </lineage>
</organism>
<accession>A0ABY2ZM03</accession>
<keyword evidence="2" id="KW-1185">Reference proteome</keyword>
<gene>
    <name evidence="1" type="ORF">FJW02_05850</name>
</gene>
<sequence length="67" mass="8000">MDKKLPALFEQRKALARLRTHLRAEVRHRHVESPWMVLLRLCVRRMLPELHPYARWNCSTVCDSCCA</sequence>
<protein>
    <submittedName>
        <fullName evidence="1">Uncharacterized protein</fullName>
    </submittedName>
</protein>
<evidence type="ECO:0000313" key="1">
    <source>
        <dbReference type="EMBL" id="TPV39438.1"/>
    </source>
</evidence>
<evidence type="ECO:0000313" key="2">
    <source>
        <dbReference type="Proteomes" id="UP000315469"/>
    </source>
</evidence>